<keyword evidence="3" id="KW-1185">Reference proteome</keyword>
<evidence type="ECO:0000256" key="1">
    <source>
        <dbReference type="SAM" id="MobiDB-lite"/>
    </source>
</evidence>
<organism evidence="2 3">
    <name type="scientific">Candidatus Bealeia paramacronuclearis</name>
    <dbReference type="NCBI Taxonomy" id="1921001"/>
    <lineage>
        <taxon>Bacteria</taxon>
        <taxon>Pseudomonadati</taxon>
        <taxon>Pseudomonadota</taxon>
        <taxon>Alphaproteobacteria</taxon>
        <taxon>Holosporales</taxon>
        <taxon>Holosporaceae</taxon>
        <taxon>Candidatus Bealeia</taxon>
    </lineage>
</organism>
<sequence>MTASILFRIQMPLLIIFISFSANANMSGHVYFKFINNSSYDVTIKKTAEKIWDDFSSNTYMIPDPLTLHKGKSSPPLSTYVSDDYKKEPATLSFSFSSPYHAIPVTFFNNGYKIWHTYGAENGDYSLGVWINDPPNDNDPMIATITFSDRKPHEVNFQFKNTSSYPVTITWNKLNNSCWSPGPSQRMMFTSQTVFPGKTLNLNKTQTNDSGTCLHTPSELEFTFSSPYHSVPVTFTYTVWNNTLIHKYGTEHGDSTLGLYTDTSSPNIAKIEFVDRTTPTAPITLEFSNGDSGCPSIEVEELGSTCWDTNDKFPLSVNANQFVNINTHTYILKAPECKNSATSVLNLKFSGQGQSTLATLTRAHNKISGFIANPNLRNFYPQIIPDPSGNKVKLIFKEGTGPCSNEINSMKPLQSKPLKRPQTVTPQKPTVKKFQNLQ</sequence>
<dbReference type="Proteomes" id="UP001330434">
    <property type="component" value="Chromosome"/>
</dbReference>
<feature type="compositionally biased region" description="Polar residues" evidence="1">
    <location>
        <begin position="422"/>
        <end position="438"/>
    </location>
</feature>
<evidence type="ECO:0000313" key="2">
    <source>
        <dbReference type="EMBL" id="WVX67145.1"/>
    </source>
</evidence>
<name>A0ABZ2C5Z1_9PROT</name>
<feature type="region of interest" description="Disordered" evidence="1">
    <location>
        <begin position="406"/>
        <end position="438"/>
    </location>
</feature>
<reference evidence="2 3" key="1">
    <citation type="journal article" date="2024" name="Environ. Microbiol.">
        <title>Novel evolutionary insights on the interactions of the Holosporales (Alphaproteobacteria) with eukaryotic hosts from comparative genomics.</title>
        <authorList>
            <person name="Giovannini M."/>
            <person name="Petroni G."/>
            <person name="Castelli M."/>
        </authorList>
    </citation>
    <scope>NUCLEOTIDE SEQUENCE [LARGE SCALE GENOMIC DNA]</scope>
    <source>
        <strain evidence="2 3">US_Bl 15I1</strain>
    </source>
</reference>
<dbReference type="RefSeq" id="WP_331255929.1">
    <property type="nucleotide sequence ID" value="NZ_CP133270.1"/>
</dbReference>
<protein>
    <submittedName>
        <fullName evidence="2">Uncharacterized protein</fullName>
    </submittedName>
</protein>
<proteinExistence type="predicted"/>
<gene>
    <name evidence="2" type="ORF">Bealeia1_01342</name>
</gene>
<dbReference type="EMBL" id="CP133270">
    <property type="protein sequence ID" value="WVX67145.1"/>
    <property type="molecule type" value="Genomic_DNA"/>
</dbReference>
<evidence type="ECO:0000313" key="3">
    <source>
        <dbReference type="Proteomes" id="UP001330434"/>
    </source>
</evidence>
<accession>A0ABZ2C5Z1</accession>